<dbReference type="InterPro" id="IPR028325">
    <property type="entry name" value="VG_K_chnl"/>
</dbReference>
<dbReference type="InterPro" id="IPR005821">
    <property type="entry name" value="Ion_trans_dom"/>
</dbReference>
<dbReference type="Gene3D" id="3.30.710.10">
    <property type="entry name" value="Potassium Channel Kv1.1, Chain A"/>
    <property type="match status" value="1"/>
</dbReference>
<dbReference type="PRINTS" id="PR00169">
    <property type="entry name" value="KCHANNEL"/>
</dbReference>
<dbReference type="AlphaFoldDB" id="A0A6S7H4A1"/>
<keyword evidence="4" id="KW-0812">Transmembrane</keyword>
<keyword evidence="11" id="KW-0407">Ion channel</keyword>
<dbReference type="PRINTS" id="PR01491">
    <property type="entry name" value="KVCHANNEL"/>
</dbReference>
<keyword evidence="2" id="KW-0813">Transport</keyword>
<dbReference type="PANTHER" id="PTHR11537">
    <property type="entry name" value="VOLTAGE-GATED POTASSIUM CHANNEL"/>
    <property type="match status" value="1"/>
</dbReference>
<evidence type="ECO:0000259" key="12">
    <source>
        <dbReference type="Pfam" id="PF00520"/>
    </source>
</evidence>
<keyword evidence="5" id="KW-0631">Potassium channel</keyword>
<reference evidence="14" key="1">
    <citation type="submission" date="2020-04" db="EMBL/GenBank/DDBJ databases">
        <authorList>
            <person name="Alioto T."/>
            <person name="Alioto T."/>
            <person name="Gomez Garrido J."/>
        </authorList>
    </citation>
    <scope>NUCLEOTIDE SEQUENCE</scope>
    <source>
        <strain evidence="14">A484AB</strain>
    </source>
</reference>
<dbReference type="FunFam" id="1.10.287.70:FF:000028">
    <property type="entry name" value="potassium voltage-gated channel subfamily D member 3"/>
    <property type="match status" value="1"/>
</dbReference>
<organism evidence="14 15">
    <name type="scientific">Paramuricea clavata</name>
    <name type="common">Red gorgonian</name>
    <name type="synonym">Violescent sea-whip</name>
    <dbReference type="NCBI Taxonomy" id="317549"/>
    <lineage>
        <taxon>Eukaryota</taxon>
        <taxon>Metazoa</taxon>
        <taxon>Cnidaria</taxon>
        <taxon>Anthozoa</taxon>
        <taxon>Octocorallia</taxon>
        <taxon>Malacalcyonacea</taxon>
        <taxon>Plexauridae</taxon>
        <taxon>Paramuricea</taxon>
    </lineage>
</organism>
<dbReference type="SUPFAM" id="SSF81324">
    <property type="entry name" value="Voltage-gated potassium channels"/>
    <property type="match status" value="1"/>
</dbReference>
<keyword evidence="9" id="KW-0406">Ion transport</keyword>
<dbReference type="EMBL" id="CACRXK020003451">
    <property type="protein sequence ID" value="CAB3998835.1"/>
    <property type="molecule type" value="Genomic_DNA"/>
</dbReference>
<keyword evidence="8" id="KW-1133">Transmembrane helix</keyword>
<evidence type="ECO:0000259" key="13">
    <source>
        <dbReference type="Pfam" id="PF02214"/>
    </source>
</evidence>
<keyword evidence="15" id="KW-1185">Reference proteome</keyword>
<dbReference type="GO" id="GO:0008076">
    <property type="term" value="C:voltage-gated potassium channel complex"/>
    <property type="evidence" value="ECO:0007669"/>
    <property type="project" value="InterPro"/>
</dbReference>
<dbReference type="Gene3D" id="1.20.120.350">
    <property type="entry name" value="Voltage-gated potassium channels. Chain C"/>
    <property type="match status" value="1"/>
</dbReference>
<dbReference type="InterPro" id="IPR011333">
    <property type="entry name" value="SKP1/BTB/POZ_sf"/>
</dbReference>
<evidence type="ECO:0000256" key="2">
    <source>
        <dbReference type="ARBA" id="ARBA00022448"/>
    </source>
</evidence>
<evidence type="ECO:0000256" key="11">
    <source>
        <dbReference type="ARBA" id="ARBA00023303"/>
    </source>
</evidence>
<dbReference type="Gene3D" id="1.10.287.70">
    <property type="match status" value="1"/>
</dbReference>
<evidence type="ECO:0000313" key="15">
    <source>
        <dbReference type="Proteomes" id="UP001152795"/>
    </source>
</evidence>
<name>A0A6S7H4A1_PARCT</name>
<dbReference type="InterPro" id="IPR003968">
    <property type="entry name" value="K_chnl_volt-dep_Kv"/>
</dbReference>
<evidence type="ECO:0000256" key="5">
    <source>
        <dbReference type="ARBA" id="ARBA00022826"/>
    </source>
</evidence>
<evidence type="ECO:0000256" key="3">
    <source>
        <dbReference type="ARBA" id="ARBA00022538"/>
    </source>
</evidence>
<evidence type="ECO:0000256" key="4">
    <source>
        <dbReference type="ARBA" id="ARBA00022692"/>
    </source>
</evidence>
<dbReference type="InterPro" id="IPR027359">
    <property type="entry name" value="Volt_channel_dom_sf"/>
</dbReference>
<dbReference type="InterPro" id="IPR003131">
    <property type="entry name" value="T1-type_BTB"/>
</dbReference>
<evidence type="ECO:0000256" key="10">
    <source>
        <dbReference type="ARBA" id="ARBA00023136"/>
    </source>
</evidence>
<evidence type="ECO:0000256" key="9">
    <source>
        <dbReference type="ARBA" id="ARBA00023065"/>
    </source>
</evidence>
<comment type="caution">
    <text evidence="14">The sequence shown here is derived from an EMBL/GenBank/DDBJ whole genome shotgun (WGS) entry which is preliminary data.</text>
</comment>
<evidence type="ECO:0000256" key="8">
    <source>
        <dbReference type="ARBA" id="ARBA00022989"/>
    </source>
</evidence>
<evidence type="ECO:0000256" key="6">
    <source>
        <dbReference type="ARBA" id="ARBA00022882"/>
    </source>
</evidence>
<dbReference type="SUPFAM" id="SSF54695">
    <property type="entry name" value="POZ domain"/>
    <property type="match status" value="1"/>
</dbReference>
<feature type="domain" description="Potassium channel tetramerisation-type BTB" evidence="13">
    <location>
        <begin position="38"/>
        <end position="123"/>
    </location>
</feature>
<proteinExistence type="predicted"/>
<evidence type="ECO:0000313" key="14">
    <source>
        <dbReference type="EMBL" id="CAB3998835.1"/>
    </source>
</evidence>
<dbReference type="GO" id="GO:0001508">
    <property type="term" value="P:action potential"/>
    <property type="evidence" value="ECO:0007669"/>
    <property type="project" value="TreeGrafter"/>
</dbReference>
<dbReference type="OrthoDB" id="415460at2759"/>
<dbReference type="Pfam" id="PF00520">
    <property type="entry name" value="Ion_trans"/>
    <property type="match status" value="1"/>
</dbReference>
<gene>
    <name evidence="14" type="ORF">PACLA_8A018260</name>
</gene>
<dbReference type="PANTHER" id="PTHR11537:SF113">
    <property type="entry name" value="POTASSIUM VOLTAGE-GATED CHANNEL PROTEIN SHAKER"/>
    <property type="match status" value="1"/>
</dbReference>
<keyword evidence="6" id="KW-0851">Voltage-gated channel</keyword>
<evidence type="ECO:0000256" key="1">
    <source>
        <dbReference type="ARBA" id="ARBA00004141"/>
    </source>
</evidence>
<feature type="domain" description="Ion transport" evidence="12">
    <location>
        <begin position="167"/>
        <end position="386"/>
    </location>
</feature>
<dbReference type="Proteomes" id="UP001152795">
    <property type="component" value="Unassembled WGS sequence"/>
</dbReference>
<protein>
    <submittedName>
        <fullName evidence="14">Potassium voltage-gated channel subfamily A member 2-like</fullName>
    </submittedName>
</protein>
<dbReference type="Pfam" id="PF02214">
    <property type="entry name" value="BTB_2"/>
    <property type="match status" value="1"/>
</dbReference>
<comment type="subcellular location">
    <subcellularLocation>
        <location evidence="1">Membrane</location>
        <topology evidence="1">Multi-pass membrane protein</topology>
    </subcellularLocation>
</comment>
<dbReference type="GO" id="GO:0051260">
    <property type="term" value="P:protein homooligomerization"/>
    <property type="evidence" value="ECO:0007669"/>
    <property type="project" value="InterPro"/>
</dbReference>
<keyword evidence="10" id="KW-0472">Membrane</keyword>
<accession>A0A6S7H4A1</accession>
<dbReference type="GO" id="GO:0005251">
    <property type="term" value="F:delayed rectifier potassium channel activity"/>
    <property type="evidence" value="ECO:0007669"/>
    <property type="project" value="TreeGrafter"/>
</dbReference>
<keyword evidence="7" id="KW-0630">Potassium</keyword>
<sequence length="418" mass="48288">MLADTSFIVTGSETEQYPKVRNRHHHSSRYLAPTSKRITLNVNGTRYQTYEETLNNFPDTLLGSPTKRETLYNERTDEYNLPRNKFAFDSILFYYQSRGILARPSTVSVKDFDEELLFYEISNPDPMAMSTREEESQDLEPSMVGKSFKERMWIILEYPNSCRLGQIIALISVMVIVFSIVIFTIETLASLRKKQDSDLWFAFETVCVIWFSGEYLCRLYSAPIRRHFVFSAMGLVDLLAILPYLVTLPFKEELDDVRSFLVMRALRLFRVLRVFKLSRYSVGFKILLYTIMDSVEQMRPILFCTAIAVTVFGSIEYVVEGPEGEFMSIPHSMWWAVQTMSTVGYGDIVPITLLGRFVSALCALSGIILFCLPSPILVANFLKHYTRAFLNPQTQDKLSDEQKILIENMQRIYLSTNR</sequence>
<evidence type="ECO:0000256" key="7">
    <source>
        <dbReference type="ARBA" id="ARBA00022958"/>
    </source>
</evidence>
<keyword evidence="3" id="KW-0633">Potassium transport</keyword>